<dbReference type="eggNOG" id="COG3507">
    <property type="taxonomic scope" value="Bacteria"/>
</dbReference>
<dbReference type="InterPro" id="IPR013320">
    <property type="entry name" value="ConA-like_dom_sf"/>
</dbReference>
<keyword evidence="3 6" id="KW-0326">Glycosidase</keyword>
<dbReference type="CDD" id="cd09001">
    <property type="entry name" value="GH43_FsAxh1-like"/>
    <property type="match status" value="1"/>
</dbReference>
<dbReference type="SUPFAM" id="SSF75005">
    <property type="entry name" value="Arabinanase/levansucrase/invertase"/>
    <property type="match status" value="1"/>
</dbReference>
<dbReference type="Pfam" id="PF17851">
    <property type="entry name" value="GH43_C2"/>
    <property type="match status" value="1"/>
</dbReference>
<reference evidence="10" key="1">
    <citation type="submission" date="2016-11" db="EMBL/GenBank/DDBJ databases">
        <authorList>
            <person name="Varghese N."/>
            <person name="Submissions S."/>
        </authorList>
    </citation>
    <scope>NUCLEOTIDE SEQUENCE [LARGE SCALE GENOMIC DNA]</scope>
    <source>
        <strain evidence="10">DSM 26884</strain>
    </source>
</reference>
<dbReference type="InterPro" id="IPR023296">
    <property type="entry name" value="Glyco_hydro_beta-prop_sf"/>
</dbReference>
<evidence type="ECO:0000256" key="3">
    <source>
        <dbReference type="ARBA" id="ARBA00023295"/>
    </source>
</evidence>
<protein>
    <submittedName>
        <fullName evidence="9">Beta-xylosidase</fullName>
    </submittedName>
</protein>
<name>A0A1M6B521_9BACE</name>
<dbReference type="SUPFAM" id="SSF49899">
    <property type="entry name" value="Concanavalin A-like lectins/glucanases"/>
    <property type="match status" value="1"/>
</dbReference>
<dbReference type="InterPro" id="IPR041542">
    <property type="entry name" value="GH43_C2"/>
</dbReference>
<dbReference type="Gene3D" id="2.115.10.20">
    <property type="entry name" value="Glycosyl hydrolase domain, family 43"/>
    <property type="match status" value="1"/>
</dbReference>
<evidence type="ECO:0000313" key="9">
    <source>
        <dbReference type="EMBL" id="SHI43854.1"/>
    </source>
</evidence>
<evidence type="ECO:0000256" key="1">
    <source>
        <dbReference type="ARBA" id="ARBA00009865"/>
    </source>
</evidence>
<proteinExistence type="inferred from homology"/>
<comment type="similarity">
    <text evidence="1 6">Belongs to the glycosyl hydrolase 43 family.</text>
</comment>
<gene>
    <name evidence="9" type="ORF">SAMN05444350_102180</name>
</gene>
<feature type="domain" description="Beta-xylosidase C-terminal Concanavalin A-like" evidence="8">
    <location>
        <begin position="345"/>
        <end position="556"/>
    </location>
</feature>
<accession>A0A1M6B521</accession>
<dbReference type="InterPro" id="IPR006710">
    <property type="entry name" value="Glyco_hydro_43"/>
</dbReference>
<dbReference type="GO" id="GO:0004553">
    <property type="term" value="F:hydrolase activity, hydrolyzing O-glycosyl compounds"/>
    <property type="evidence" value="ECO:0007669"/>
    <property type="project" value="InterPro"/>
</dbReference>
<dbReference type="Pfam" id="PF04616">
    <property type="entry name" value="Glyco_hydro_43"/>
    <property type="match status" value="1"/>
</dbReference>
<organism evidence="9 10">
    <name type="scientific">Bacteroides stercorirosoris</name>
    <dbReference type="NCBI Taxonomy" id="871324"/>
    <lineage>
        <taxon>Bacteria</taxon>
        <taxon>Pseudomonadati</taxon>
        <taxon>Bacteroidota</taxon>
        <taxon>Bacteroidia</taxon>
        <taxon>Bacteroidales</taxon>
        <taxon>Bacteroidaceae</taxon>
        <taxon>Bacteroides</taxon>
    </lineage>
</organism>
<dbReference type="AlphaFoldDB" id="A0A1M6B521"/>
<keyword evidence="10" id="KW-1185">Reference proteome</keyword>
<evidence type="ECO:0000256" key="5">
    <source>
        <dbReference type="PIRSR" id="PIRSR606710-2"/>
    </source>
</evidence>
<keyword evidence="7" id="KW-0732">Signal</keyword>
<dbReference type="Gene3D" id="2.60.120.200">
    <property type="match status" value="1"/>
</dbReference>
<dbReference type="EMBL" id="FQZN01000002">
    <property type="protein sequence ID" value="SHI43854.1"/>
    <property type="molecule type" value="Genomic_DNA"/>
</dbReference>
<feature type="active site" description="Proton donor" evidence="4">
    <location>
        <position position="217"/>
    </location>
</feature>
<evidence type="ECO:0000256" key="2">
    <source>
        <dbReference type="ARBA" id="ARBA00022801"/>
    </source>
</evidence>
<keyword evidence="2 6" id="KW-0378">Hydrolase</keyword>
<dbReference type="InterPro" id="IPR051795">
    <property type="entry name" value="Glycosyl_Hydrlase_43"/>
</dbReference>
<sequence length="559" mass="62568">MKARKTLMSLCLLLALPLAAQQKNYVSEVWVADQGNGKYKNPVLYADYSDPDACRVGDDYYMTSSSFNCLPGLQILHSKDLVNWTIIGAAVPYALPPIETPERPEHGNRVWAPSIRHHNGEFYIFWGDPDQGAFMVKAKDPKGPWTEPVLVKPGKGIIDTCPLWDDDGKVYMVHAYAGSRAELKSVITICELNAEATKAITPSRIIFDGHEAHQTCEGPKFYKRNGYYYIFHPAGGVPTGWQVVLRSKNVYGPYEWKTVLAQGNSPVNGPHQGAWVDTPTGEDWFFHFQDVGAYGRLVHLQPMKWVNDWPVIGIDKDGDGCGEPVMTYKKPNVGKTYPICTPQESDEFDGYTLSPQWQWHANINEKWAYYAGDQSIVRLYSYPVVKEYKNLFDVANLLLQKAPAPNFTATMKLTFKPTEKYKGERTGLVVMGMDYAGLILENTDKGLVLSQVSCPKADKGTPEEVNGTVDLTDNTIYLKVKFTSDGKKISKSEGGHDLLVMCNFSYSLDGKKYQPLGKSFQAKEGKWIGVKVGTFCTRPAITTNDGGWADVDWFRITKK</sequence>
<evidence type="ECO:0000256" key="7">
    <source>
        <dbReference type="SAM" id="SignalP"/>
    </source>
</evidence>
<dbReference type="PANTHER" id="PTHR42812">
    <property type="entry name" value="BETA-XYLOSIDASE"/>
    <property type="match status" value="1"/>
</dbReference>
<feature type="site" description="Important for catalytic activity, responsible for pKa modulation of the active site Glu and correct orientation of both the proton donor and substrate" evidence="5">
    <location>
        <position position="159"/>
    </location>
</feature>
<evidence type="ECO:0000313" key="10">
    <source>
        <dbReference type="Proteomes" id="UP000184192"/>
    </source>
</evidence>
<dbReference type="Proteomes" id="UP000184192">
    <property type="component" value="Unassembled WGS sequence"/>
</dbReference>
<evidence type="ECO:0000256" key="4">
    <source>
        <dbReference type="PIRSR" id="PIRSR606710-1"/>
    </source>
</evidence>
<dbReference type="PANTHER" id="PTHR42812:SF12">
    <property type="entry name" value="BETA-XYLOSIDASE-RELATED"/>
    <property type="match status" value="1"/>
</dbReference>
<dbReference type="GO" id="GO:0005975">
    <property type="term" value="P:carbohydrate metabolic process"/>
    <property type="evidence" value="ECO:0007669"/>
    <property type="project" value="InterPro"/>
</dbReference>
<evidence type="ECO:0000256" key="6">
    <source>
        <dbReference type="RuleBase" id="RU361187"/>
    </source>
</evidence>
<evidence type="ECO:0000259" key="8">
    <source>
        <dbReference type="Pfam" id="PF17851"/>
    </source>
</evidence>
<feature type="active site" description="Proton acceptor" evidence="4">
    <location>
        <position position="50"/>
    </location>
</feature>
<feature type="chain" id="PRO_5012748236" evidence="7">
    <location>
        <begin position="21"/>
        <end position="559"/>
    </location>
</feature>
<dbReference type="RefSeq" id="WP_073312609.1">
    <property type="nucleotide sequence ID" value="NZ_CAMTFU010000170.1"/>
</dbReference>
<dbReference type="GeneID" id="92710719"/>
<feature type="signal peptide" evidence="7">
    <location>
        <begin position="1"/>
        <end position="20"/>
    </location>
</feature>